<dbReference type="PANTHER" id="PTHR19136:SF86">
    <property type="entry name" value="ADENOSYLCOBINAMIDE-PHOSPHATE GUANYLYLTRANSFERASE"/>
    <property type="match status" value="1"/>
</dbReference>
<dbReference type="GO" id="GO:0016779">
    <property type="term" value="F:nucleotidyltransferase activity"/>
    <property type="evidence" value="ECO:0007669"/>
    <property type="project" value="TreeGrafter"/>
</dbReference>
<dbReference type="Proteomes" id="UP000885863">
    <property type="component" value="Unassembled WGS sequence"/>
</dbReference>
<name>A0A7C1B7D6_9EURY</name>
<dbReference type="EMBL" id="DQZR01000138">
    <property type="protein sequence ID" value="HDM36269.1"/>
    <property type="molecule type" value="Genomic_DNA"/>
</dbReference>
<dbReference type="InterPro" id="IPR029044">
    <property type="entry name" value="Nucleotide-diphossugar_trans"/>
</dbReference>
<feature type="domain" description="MobA-like NTP transferase" evidence="2">
    <location>
        <begin position="7"/>
        <end position="130"/>
    </location>
</feature>
<organism evidence="3">
    <name type="scientific">Candidatus Syntropharchaeum butanivorans</name>
    <dbReference type="NCBI Taxonomy" id="1839936"/>
    <lineage>
        <taxon>Archaea</taxon>
        <taxon>Methanobacteriati</taxon>
        <taxon>Methanobacteriota</taxon>
        <taxon>Stenosarchaea group</taxon>
        <taxon>Methanomicrobia</taxon>
        <taxon>Methanosarcinales</taxon>
        <taxon>ANME-2 cluster</taxon>
        <taxon>Candidatus Syntropharchaeum</taxon>
    </lineage>
</organism>
<gene>
    <name evidence="3" type="ORF">ENG09_03315</name>
</gene>
<keyword evidence="1" id="KW-0808">Transferase</keyword>
<protein>
    <recommendedName>
        <fullName evidence="2">MobA-like NTP transferase domain-containing protein</fullName>
    </recommendedName>
</protein>
<proteinExistence type="predicted"/>
<dbReference type="InterPro" id="IPR025877">
    <property type="entry name" value="MobA-like_NTP_Trfase"/>
</dbReference>
<accession>A0A7C1B7D6</accession>
<dbReference type="PANTHER" id="PTHR19136">
    <property type="entry name" value="MOLYBDENUM COFACTOR GUANYLYLTRANSFERASE"/>
    <property type="match status" value="1"/>
</dbReference>
<dbReference type="AlphaFoldDB" id="A0A7C1B7D6"/>
<feature type="non-terminal residue" evidence="3">
    <location>
        <position position="1"/>
    </location>
</feature>
<sequence length="203" mass="22576">YGIGLIAIVMAGGKGSRFGYVEKPMVRLGGIPLIDHVMRALLESGLETYIATSKNTPKTEAYCRSAGYRVVVTDGSGYHEDLQYLTERFGVIITCASDIPFLTPRHIEPIIRSSYGSEDSVVGCTLVDGKVTPFGLNLVHGPDDRYIIFDDPYVGVNINSSNDLDLAAKIYEHVDYNRAVRWRFLEEPRFNISCEELSEKMEG</sequence>
<evidence type="ECO:0000259" key="2">
    <source>
        <dbReference type="Pfam" id="PF12804"/>
    </source>
</evidence>
<reference evidence="3" key="1">
    <citation type="journal article" date="2020" name="mSystems">
        <title>Genome- and Community-Level Interaction Insights into Carbon Utilization and Element Cycling Functions of Hydrothermarchaeota in Hydrothermal Sediment.</title>
        <authorList>
            <person name="Zhou Z."/>
            <person name="Liu Y."/>
            <person name="Xu W."/>
            <person name="Pan J."/>
            <person name="Luo Z.H."/>
            <person name="Li M."/>
        </authorList>
    </citation>
    <scope>NUCLEOTIDE SEQUENCE [LARGE SCALE GENOMIC DNA]</scope>
    <source>
        <strain evidence="3">HyVt-185</strain>
    </source>
</reference>
<dbReference type="Gene3D" id="3.90.550.10">
    <property type="entry name" value="Spore Coat Polysaccharide Biosynthesis Protein SpsA, Chain A"/>
    <property type="match status" value="1"/>
</dbReference>
<evidence type="ECO:0000313" key="3">
    <source>
        <dbReference type="EMBL" id="HDM36269.1"/>
    </source>
</evidence>
<dbReference type="Pfam" id="PF12804">
    <property type="entry name" value="NTP_transf_3"/>
    <property type="match status" value="1"/>
</dbReference>
<dbReference type="SUPFAM" id="SSF53448">
    <property type="entry name" value="Nucleotide-diphospho-sugar transferases"/>
    <property type="match status" value="1"/>
</dbReference>
<comment type="caution">
    <text evidence="3">The sequence shown here is derived from an EMBL/GenBank/DDBJ whole genome shotgun (WGS) entry which is preliminary data.</text>
</comment>
<evidence type="ECO:0000256" key="1">
    <source>
        <dbReference type="ARBA" id="ARBA00022679"/>
    </source>
</evidence>